<comment type="caution">
    <text evidence="2">The sequence shown here is derived from an EMBL/GenBank/DDBJ whole genome shotgun (WGS) entry which is preliminary data.</text>
</comment>
<dbReference type="InterPro" id="IPR011044">
    <property type="entry name" value="Quino_amine_DH_bsu"/>
</dbReference>
<dbReference type="EMBL" id="MLCF01000125">
    <property type="protein sequence ID" value="OIV35934.1"/>
    <property type="molecule type" value="Genomic_DNA"/>
</dbReference>
<reference evidence="2 3" key="1">
    <citation type="submission" date="2016-10" db="EMBL/GenBank/DDBJ databases">
        <title>Genome sequence of Streptomyces gilvigriseus MUSC 26.</title>
        <authorList>
            <person name="Lee L.-H."/>
            <person name="Ser H.-L."/>
        </authorList>
    </citation>
    <scope>NUCLEOTIDE SEQUENCE [LARGE SCALE GENOMIC DNA]</scope>
    <source>
        <strain evidence="2 3">MUSC 26</strain>
    </source>
</reference>
<proteinExistence type="predicted"/>
<evidence type="ECO:0000313" key="3">
    <source>
        <dbReference type="Proteomes" id="UP000243342"/>
    </source>
</evidence>
<keyword evidence="3" id="KW-1185">Reference proteome</keyword>
<feature type="region of interest" description="Disordered" evidence="1">
    <location>
        <begin position="365"/>
        <end position="399"/>
    </location>
</feature>
<dbReference type="Proteomes" id="UP000243342">
    <property type="component" value="Unassembled WGS sequence"/>
</dbReference>
<name>A0A1J7BBD4_9ACTN</name>
<protein>
    <recommendedName>
        <fullName evidence="4">Lipoprotein LpqB beta-propeller domain-containing protein</fullName>
    </recommendedName>
</protein>
<gene>
    <name evidence="2" type="ORF">BIV57_19045</name>
</gene>
<evidence type="ECO:0000256" key="1">
    <source>
        <dbReference type="SAM" id="MobiDB-lite"/>
    </source>
</evidence>
<organism evidence="2 3">
    <name type="scientific">Mangrovactinospora gilvigrisea</name>
    <dbReference type="NCBI Taxonomy" id="1428644"/>
    <lineage>
        <taxon>Bacteria</taxon>
        <taxon>Bacillati</taxon>
        <taxon>Actinomycetota</taxon>
        <taxon>Actinomycetes</taxon>
        <taxon>Kitasatosporales</taxon>
        <taxon>Streptomycetaceae</taxon>
        <taxon>Mangrovactinospora</taxon>
    </lineage>
</organism>
<dbReference type="AlphaFoldDB" id="A0A1J7BBD4"/>
<dbReference type="Gene3D" id="2.130.10.10">
    <property type="entry name" value="YVTN repeat-like/Quinoprotein amine dehydrogenase"/>
    <property type="match status" value="1"/>
</dbReference>
<dbReference type="InterPro" id="IPR015943">
    <property type="entry name" value="WD40/YVTN_repeat-like_dom_sf"/>
</dbReference>
<evidence type="ECO:0008006" key="4">
    <source>
        <dbReference type="Google" id="ProtNLM"/>
    </source>
</evidence>
<evidence type="ECO:0000313" key="2">
    <source>
        <dbReference type="EMBL" id="OIV35934.1"/>
    </source>
</evidence>
<feature type="compositionally biased region" description="Polar residues" evidence="1">
    <location>
        <begin position="388"/>
        <end position="399"/>
    </location>
</feature>
<dbReference type="SUPFAM" id="SSF50969">
    <property type="entry name" value="YVTN repeat-like/Quinoprotein amine dehydrogenase"/>
    <property type="match status" value="1"/>
</dbReference>
<dbReference type="STRING" id="1428644.BIV57_19045"/>
<sequence length="399" mass="42274">MIAHPRLPLLAGLDAERPAVHLLSPAPGGGAVRRITTVGGESEPYGDAFGWERYRRTPAAAWHPVEPVLVVSGEEYAVRLTPSGTEAAEGVRAGCRDLAFHPDGRTLWVSPSAAADGADVVEGTDRTDVVDVATGRVTRAPWWDTGVAQHPAGGLLLTFRSDQGATLGLFARPASDGGGAMHVLRRALVLDVDGYETPVFSPDGRHFAIRGNAYGNTLEVFAFPSLRREMRAVLGEPSPGYPYPQEWLDGMQAWSRQNLAYTAEGLWVGTPEGTLLQIDVASGEAVTHDLLDGARITALASTASGALAVATARGELATVEIEGAGAPSAPPSREPVDAFLAGTAEVADPWADPWAQEGLVLTDGDRTWESSDLDEVTESSPADPGWLQIQSFMNQARRD</sequence>
<accession>A0A1J7BBD4</accession>